<dbReference type="GO" id="GO:0003756">
    <property type="term" value="F:protein disulfide isomerase activity"/>
    <property type="evidence" value="ECO:0007669"/>
    <property type="project" value="TreeGrafter"/>
</dbReference>
<dbReference type="PANTHER" id="PTHR22897:SF8">
    <property type="entry name" value="SULFHYDRYL OXIDASE"/>
    <property type="match status" value="1"/>
</dbReference>
<dbReference type="Pfam" id="PF04777">
    <property type="entry name" value="Evr1_Alr"/>
    <property type="match status" value="1"/>
</dbReference>
<keyword evidence="7" id="KW-1015">Disulfide bond</keyword>
<keyword evidence="4 11" id="KW-0732">Signal</keyword>
<dbReference type="InterPro" id="IPR036774">
    <property type="entry name" value="ERV/ALR_sulphydryl_oxid_sf"/>
</dbReference>
<evidence type="ECO:0000256" key="11">
    <source>
        <dbReference type="SAM" id="SignalP"/>
    </source>
</evidence>
<keyword evidence="8" id="KW-0325">Glycoprotein</keyword>
<dbReference type="InterPro" id="IPR017905">
    <property type="entry name" value="ERV/ALR_sulphydryl_oxidase"/>
</dbReference>
<dbReference type="InterPro" id="IPR040986">
    <property type="entry name" value="QSOX_FAD-bd_dom"/>
</dbReference>
<dbReference type="GO" id="GO:0006457">
    <property type="term" value="P:protein folding"/>
    <property type="evidence" value="ECO:0007669"/>
    <property type="project" value="TreeGrafter"/>
</dbReference>
<evidence type="ECO:0000256" key="4">
    <source>
        <dbReference type="ARBA" id="ARBA00022729"/>
    </source>
</evidence>
<comment type="similarity">
    <text evidence="2">Belongs to the quiescin-sulfhydryl oxidase (QSOX) family.</text>
</comment>
<dbReference type="Gene3D" id="1.20.120.1960">
    <property type="entry name" value="QSOX sulfhydryl oxidase domain"/>
    <property type="match status" value="1"/>
</dbReference>
<dbReference type="Gene3D" id="1.20.120.310">
    <property type="entry name" value="ERV/ALR sulfhydryl oxidase domain"/>
    <property type="match status" value="1"/>
</dbReference>
<feature type="signal peptide" evidence="11">
    <location>
        <begin position="1"/>
        <end position="23"/>
    </location>
</feature>
<feature type="chain" id="PRO_5032643966" description="Sulfhydryl oxidase" evidence="11">
    <location>
        <begin position="24"/>
        <end position="618"/>
    </location>
</feature>
<dbReference type="PROSITE" id="PS51352">
    <property type="entry name" value="THIOREDOXIN_2"/>
    <property type="match status" value="1"/>
</dbReference>
<evidence type="ECO:0000256" key="2">
    <source>
        <dbReference type="ARBA" id="ARBA00006041"/>
    </source>
</evidence>
<dbReference type="Pfam" id="PF18371">
    <property type="entry name" value="FAD_SOX"/>
    <property type="match status" value="1"/>
</dbReference>
<organism evidence="14 15">
    <name type="scientific">Rotaria sordida</name>
    <dbReference type="NCBI Taxonomy" id="392033"/>
    <lineage>
        <taxon>Eukaryota</taxon>
        <taxon>Metazoa</taxon>
        <taxon>Spiralia</taxon>
        <taxon>Gnathifera</taxon>
        <taxon>Rotifera</taxon>
        <taxon>Eurotatoria</taxon>
        <taxon>Bdelloidea</taxon>
        <taxon>Philodinida</taxon>
        <taxon>Philodinidae</taxon>
        <taxon>Rotaria</taxon>
    </lineage>
</organism>
<comment type="catalytic activity">
    <reaction evidence="9 10">
        <text>2 R'C(R)SH + O2 = R'C(R)S-S(R)CR' + H2O2</text>
        <dbReference type="Rhea" id="RHEA:17357"/>
        <dbReference type="ChEBI" id="CHEBI:15379"/>
        <dbReference type="ChEBI" id="CHEBI:16240"/>
        <dbReference type="ChEBI" id="CHEBI:16520"/>
        <dbReference type="ChEBI" id="CHEBI:17412"/>
        <dbReference type="EC" id="1.8.3.2"/>
    </reaction>
</comment>
<proteinExistence type="inferred from homology"/>
<dbReference type="AlphaFoldDB" id="A0A818L258"/>
<dbReference type="EC" id="1.8.3.2" evidence="10"/>
<keyword evidence="3 10" id="KW-0285">Flavoprotein</keyword>
<evidence type="ECO:0000259" key="12">
    <source>
        <dbReference type="PROSITE" id="PS51324"/>
    </source>
</evidence>
<reference evidence="14" key="1">
    <citation type="submission" date="2021-02" db="EMBL/GenBank/DDBJ databases">
        <authorList>
            <person name="Nowell W R."/>
        </authorList>
    </citation>
    <scope>NUCLEOTIDE SEQUENCE</scope>
</reference>
<evidence type="ECO:0000313" key="14">
    <source>
        <dbReference type="EMBL" id="CAF3561965.1"/>
    </source>
</evidence>
<evidence type="ECO:0000256" key="3">
    <source>
        <dbReference type="ARBA" id="ARBA00022630"/>
    </source>
</evidence>
<evidence type="ECO:0000256" key="10">
    <source>
        <dbReference type="RuleBase" id="RU371123"/>
    </source>
</evidence>
<dbReference type="PANTHER" id="PTHR22897">
    <property type="entry name" value="QUIESCIN Q6-RELATED SULFHYDRYL OXIDASE"/>
    <property type="match status" value="1"/>
</dbReference>
<evidence type="ECO:0000256" key="8">
    <source>
        <dbReference type="ARBA" id="ARBA00023180"/>
    </source>
</evidence>
<comment type="cofactor">
    <cofactor evidence="1 10">
        <name>FAD</name>
        <dbReference type="ChEBI" id="CHEBI:57692"/>
    </cofactor>
</comment>
<dbReference type="Pfam" id="PF00085">
    <property type="entry name" value="Thioredoxin"/>
    <property type="match status" value="1"/>
</dbReference>
<dbReference type="EMBL" id="CAJOAX010000302">
    <property type="protein sequence ID" value="CAF3561965.1"/>
    <property type="molecule type" value="Genomic_DNA"/>
</dbReference>
<evidence type="ECO:0000256" key="1">
    <source>
        <dbReference type="ARBA" id="ARBA00001974"/>
    </source>
</evidence>
<dbReference type="GO" id="GO:0000139">
    <property type="term" value="C:Golgi membrane"/>
    <property type="evidence" value="ECO:0007669"/>
    <property type="project" value="TreeGrafter"/>
</dbReference>
<dbReference type="Gene3D" id="3.40.30.10">
    <property type="entry name" value="Glutaredoxin"/>
    <property type="match status" value="2"/>
</dbReference>
<evidence type="ECO:0000256" key="7">
    <source>
        <dbReference type="ARBA" id="ARBA00023157"/>
    </source>
</evidence>
<dbReference type="Proteomes" id="UP000663823">
    <property type="component" value="Unassembled WGS sequence"/>
</dbReference>
<dbReference type="PROSITE" id="PS51324">
    <property type="entry name" value="ERV_ALR"/>
    <property type="match status" value="1"/>
</dbReference>
<keyword evidence="5 10" id="KW-0274">FAD</keyword>
<evidence type="ECO:0000256" key="6">
    <source>
        <dbReference type="ARBA" id="ARBA00023002"/>
    </source>
</evidence>
<feature type="domain" description="Thioredoxin" evidence="13">
    <location>
        <begin position="16"/>
        <end position="159"/>
    </location>
</feature>
<evidence type="ECO:0000256" key="5">
    <source>
        <dbReference type="ARBA" id="ARBA00022827"/>
    </source>
</evidence>
<accession>A0A818L258</accession>
<dbReference type="InterPro" id="IPR039798">
    <property type="entry name" value="Sulfhydryl_oxidase"/>
</dbReference>
<dbReference type="SUPFAM" id="SSF52833">
    <property type="entry name" value="Thioredoxin-like"/>
    <property type="match status" value="1"/>
</dbReference>
<comment type="caution">
    <text evidence="14">The sequence shown here is derived from an EMBL/GenBank/DDBJ whole genome shotgun (WGS) entry which is preliminary data.</text>
</comment>
<dbReference type="PROSITE" id="PS00194">
    <property type="entry name" value="THIOREDOXIN_1"/>
    <property type="match status" value="1"/>
</dbReference>
<evidence type="ECO:0000256" key="9">
    <source>
        <dbReference type="ARBA" id="ARBA00048864"/>
    </source>
</evidence>
<name>A0A818L258_9BILA</name>
<dbReference type="GO" id="GO:0005615">
    <property type="term" value="C:extracellular space"/>
    <property type="evidence" value="ECO:0007669"/>
    <property type="project" value="TreeGrafter"/>
</dbReference>
<dbReference type="InterPro" id="IPR013766">
    <property type="entry name" value="Thioredoxin_domain"/>
</dbReference>
<protein>
    <recommendedName>
        <fullName evidence="10">Sulfhydryl oxidase</fullName>
        <ecNumber evidence="10">1.8.3.2</ecNumber>
    </recommendedName>
</protein>
<evidence type="ECO:0000313" key="15">
    <source>
        <dbReference type="Proteomes" id="UP000663823"/>
    </source>
</evidence>
<dbReference type="InterPro" id="IPR036249">
    <property type="entry name" value="Thioredoxin-like_sf"/>
</dbReference>
<evidence type="ECO:0000259" key="13">
    <source>
        <dbReference type="PROSITE" id="PS51352"/>
    </source>
</evidence>
<dbReference type="InterPro" id="IPR017937">
    <property type="entry name" value="Thioredoxin_CS"/>
</dbReference>
<dbReference type="SUPFAM" id="SSF69000">
    <property type="entry name" value="FAD-dependent thiol oxidase"/>
    <property type="match status" value="1"/>
</dbReference>
<sequence length="618" mass="72061">MKSLFINKYINILILALIGNCQQALLAALSSGNIVSFYNANDKIVVLTSQNFSSTVYQSKIAWLIEFYASWCGHCQSYANTYREIAIDTWTWKTIIRIAAINCYAGDNNALCRQHSIRGYPALRFIPPETILGNTSKAIEISATDANVVKKRLIKELDNIPKKNKLWPQFTPVNRITLEELYARIPSTVKILLVIAEKRNDFIGRHIMLDFSKYRDQLAIFRTTTDGKLWRKFNVSITDVPALFVILRNRTAQRINIERNSSNNIDYHDLFNNAIRSYIQQTKYIKNFDDREFEEIILSKNALKNAEMQQKLVQKKNVTDEILDKNTIYRKVNMVDLELALSYMFREEVPQIKEIYGEAYDALVQWLTVLTKYFPGREPVMGYFKQLLLKVNEHSNGFSGDTFREIINMKTSNAYLPNDHAQYQHCAGSAPQYRGYPCALWLLFHTLTVSQYQIESNQIDVTEVPLAIKNYIKHFFGCRQCSTNFMKETANMTQLNSQNKREAIIYLWKIHNRVNKRLRNQITEDPKHPKLQFPSKKLCPTCQSMNKKNIYNEYIISKTINFLVEYYSKENIDVSLILDKPYNNETLLIRQERLISPIEYHAEIKENIGDFESFTNLN</sequence>
<dbReference type="GO" id="GO:0016971">
    <property type="term" value="F:flavin-dependent sulfhydryl oxidase activity"/>
    <property type="evidence" value="ECO:0007669"/>
    <property type="project" value="InterPro"/>
</dbReference>
<keyword evidence="6 10" id="KW-0560">Oxidoreductase</keyword>
<gene>
    <name evidence="14" type="ORF">OTI717_LOCUS4851</name>
</gene>
<feature type="domain" description="ERV/ALR sulfhydryl oxidase" evidence="12">
    <location>
        <begin position="429"/>
        <end position="532"/>
    </location>
</feature>
<dbReference type="InterPro" id="IPR042568">
    <property type="entry name" value="QSOX_FAD-bd_sf"/>
</dbReference>